<accession>A0A1S5R3S0</accession>
<evidence type="ECO:0000313" key="2">
    <source>
        <dbReference type="EMBL" id="AND75061.1"/>
    </source>
</evidence>
<organism evidence="2 3">
    <name type="scientific">Pseudomonas phage pf16</name>
    <dbReference type="NCBI Taxonomy" id="1815630"/>
    <lineage>
        <taxon>Viruses</taxon>
        <taxon>Duplodnaviria</taxon>
        <taxon>Heunggongvirae</taxon>
        <taxon>Uroviricota</taxon>
        <taxon>Caudoviricetes</taxon>
        <taxon>Chakrabartyvirus</taxon>
        <taxon>Chakrabartyvirus pf16</taxon>
    </lineage>
</organism>
<protein>
    <recommendedName>
        <fullName evidence="1">Putative regulatory protein FmdB zinc ribbon domain-containing protein</fullName>
    </recommendedName>
</protein>
<dbReference type="EMBL" id="KU873925">
    <property type="protein sequence ID" value="AND75061.1"/>
    <property type="molecule type" value="Genomic_DNA"/>
</dbReference>
<gene>
    <name evidence="2" type="ORF">pf16_138</name>
</gene>
<name>A0A1S5R3S0_9CAUD</name>
<dbReference type="Proteomes" id="UP000225821">
    <property type="component" value="Segment"/>
</dbReference>
<sequence length="88" mass="10149">MRYDYQCKACEHIFERVLKIANRKDPESEPCPACGELQVQQTILACPTVNYSIQTAGVKTTDSFNDRMKDIKKALPPKYRDNINNIIR</sequence>
<dbReference type="SMART" id="SM00834">
    <property type="entry name" value="CxxC_CXXC_SSSS"/>
    <property type="match status" value="1"/>
</dbReference>
<feature type="domain" description="Putative regulatory protein FmdB zinc ribbon" evidence="1">
    <location>
        <begin position="3"/>
        <end position="44"/>
    </location>
</feature>
<reference evidence="2 3" key="1">
    <citation type="submission" date="2016-03" db="EMBL/GenBank/DDBJ databases">
        <title>Characterisation of pf16 and phiPMW: Two novel phages infecting Pseudomonas putida PpG1.</title>
        <authorList>
            <person name="Magill D.J."/>
            <person name="Krylov V.N."/>
            <person name="Shaburova O.V."/>
            <person name="Allen C.C.R."/>
            <person name="McGrath J.W."/>
            <person name="Quinn J.P."/>
            <person name="Kulakov L.A."/>
        </authorList>
    </citation>
    <scope>NUCLEOTIDE SEQUENCE [LARGE SCALE GENOMIC DNA]</scope>
</reference>
<dbReference type="NCBIfam" id="TIGR02605">
    <property type="entry name" value="CxxC_CxxC_SSSS"/>
    <property type="match status" value="1"/>
</dbReference>
<proteinExistence type="predicted"/>
<dbReference type="OrthoDB" id="19165at10239"/>
<evidence type="ECO:0000313" key="3">
    <source>
        <dbReference type="Proteomes" id="UP000225821"/>
    </source>
</evidence>
<evidence type="ECO:0000259" key="1">
    <source>
        <dbReference type="SMART" id="SM00834"/>
    </source>
</evidence>
<keyword evidence="3" id="KW-1185">Reference proteome</keyword>
<dbReference type="InterPro" id="IPR013429">
    <property type="entry name" value="Regulatory_FmdB_Zinc_ribbon"/>
</dbReference>
<dbReference type="Pfam" id="PF09723">
    <property type="entry name" value="Zn_ribbon_8"/>
    <property type="match status" value="1"/>
</dbReference>